<dbReference type="Pfam" id="PF04349">
    <property type="entry name" value="MdoG"/>
    <property type="match status" value="1"/>
</dbReference>
<evidence type="ECO:0000256" key="3">
    <source>
        <dbReference type="ARBA" id="ARBA00009284"/>
    </source>
</evidence>
<comment type="subcellular location">
    <subcellularLocation>
        <location evidence="1">Periplasm</location>
    </subcellularLocation>
</comment>
<dbReference type="UniPathway" id="UPA00637"/>
<evidence type="ECO:0000256" key="1">
    <source>
        <dbReference type="ARBA" id="ARBA00004418"/>
    </source>
</evidence>
<keyword evidence="6" id="KW-0574">Periplasm</keyword>
<comment type="pathway">
    <text evidence="2">Glycan metabolism; osmoregulated periplasmic glucan (OPG) biosynthesis.</text>
</comment>
<feature type="region of interest" description="Disordered" evidence="7">
    <location>
        <begin position="37"/>
        <end position="131"/>
    </location>
</feature>
<reference evidence="10 11" key="1">
    <citation type="submission" date="2017-09" db="EMBL/GenBank/DDBJ databases">
        <title>Biodiversity and function of Thalassospira species in the particle-attached aromatic-hydrocarbon-degrading consortia from the surface seawater of the China South Sea.</title>
        <authorList>
            <person name="Dong C."/>
            <person name="Lai Q."/>
            <person name="Shao Z."/>
        </authorList>
    </citation>
    <scope>NUCLEOTIDE SEQUENCE [LARGE SCALE GENOMIC DNA]</scope>
    <source>
        <strain evidence="10 11">139Z-12</strain>
    </source>
</reference>
<dbReference type="Gene3D" id="2.60.40.10">
    <property type="entry name" value="Immunoglobulins"/>
    <property type="match status" value="1"/>
</dbReference>
<dbReference type="GO" id="GO:0030246">
    <property type="term" value="F:carbohydrate binding"/>
    <property type="evidence" value="ECO:0007669"/>
    <property type="project" value="InterPro"/>
</dbReference>
<sequence>MQNSQRRSALSLKHVLLVAFAAGSIVLGTSHTALAQDSKPAAASQGDAVVPAKPKPGAAAVATPVADETTPVADEATPVADEATPVADEAAPSGADVVPVQDPENEPAPQNDTTARPTDATPPAAVDQDKPVTSVPVAFDPKMVIDRARALAAKPFEDPHRDLPDALANLSAEEYDQIRFKSQRAFFSQANSGFSLELFHPGNMYDVPIAINLVRDGNLQVVPYSAGLFDFGEAGLSGNDFSTQGYAGFRLRYPLSDVTSNDELARFLGASYFRLQGEGQSIGQMARGLALDLAGPTGEEVPVFREFWIVAPKKGERKITVYALLDSARVTGAYRFDIIPGADSKADIRANLFFREGIEKVGLAPLNGMFLFGEQRRRTFEDYRGEVHSSDGLLINNGHGEWLWRPLDNPVNLQISSFLDENPRGFGLLQRDRDFDHYQDLDRRFDQQPGYWVTPKGNWGKGHVELVEIPIPSESNDNIVAYWVPETKPVAGGEMQIEYSITATRDGDDLHQMAQATDTRIMRIAPQGDDEPAKTRFVLNFAGGDLDYFTKNIAKMKANVSAAHGTVENIRLMADPENGGVRVIFDLLRDGDVASSDLRAFLLYDEQVLSETWTMPWVF</sequence>
<feature type="compositionally biased region" description="Low complexity" evidence="7">
    <location>
        <begin position="48"/>
        <end position="73"/>
    </location>
</feature>
<dbReference type="InterPro" id="IPR014756">
    <property type="entry name" value="Ig_E-set"/>
</dbReference>
<organism evidence="10 11">
    <name type="scientific">Thalassospira lohafexi</name>
    <dbReference type="NCBI Taxonomy" id="744227"/>
    <lineage>
        <taxon>Bacteria</taxon>
        <taxon>Pseudomonadati</taxon>
        <taxon>Pseudomonadota</taxon>
        <taxon>Alphaproteobacteria</taxon>
        <taxon>Rhodospirillales</taxon>
        <taxon>Thalassospiraceae</taxon>
        <taxon>Thalassospira</taxon>
    </lineage>
</organism>
<evidence type="ECO:0000259" key="9">
    <source>
        <dbReference type="Pfam" id="PF04349"/>
    </source>
</evidence>
<proteinExistence type="inferred from homology"/>
<dbReference type="InterPro" id="IPR007444">
    <property type="entry name" value="Glucan_biosyn_MdoG_C"/>
</dbReference>
<feature type="signal peptide" evidence="8">
    <location>
        <begin position="1"/>
        <end position="35"/>
    </location>
</feature>
<dbReference type="Proteomes" id="UP000233332">
    <property type="component" value="Unassembled WGS sequence"/>
</dbReference>
<dbReference type="InterPro" id="IPR011013">
    <property type="entry name" value="Gal_mutarotase_sf_dom"/>
</dbReference>
<evidence type="ECO:0000313" key="11">
    <source>
        <dbReference type="Proteomes" id="UP000233332"/>
    </source>
</evidence>
<dbReference type="EMBL" id="NXGX01000003">
    <property type="protein sequence ID" value="PKR59182.1"/>
    <property type="molecule type" value="Genomic_DNA"/>
</dbReference>
<evidence type="ECO:0000256" key="5">
    <source>
        <dbReference type="ARBA" id="ARBA00022729"/>
    </source>
</evidence>
<dbReference type="InterPro" id="IPR014718">
    <property type="entry name" value="GH-type_carb-bd"/>
</dbReference>
<evidence type="ECO:0000256" key="7">
    <source>
        <dbReference type="SAM" id="MobiDB-lite"/>
    </source>
</evidence>
<dbReference type="PANTHER" id="PTHR30504:SF4">
    <property type="entry name" value="GLUCANS BIOSYNTHESIS PROTEIN G"/>
    <property type="match status" value="1"/>
</dbReference>
<evidence type="ECO:0000313" key="10">
    <source>
        <dbReference type="EMBL" id="PKR59182.1"/>
    </source>
</evidence>
<name>A0A2N3L8S1_9PROT</name>
<accession>A0A2N3L8S1</accession>
<evidence type="ECO:0000256" key="4">
    <source>
        <dbReference type="ARBA" id="ARBA00015376"/>
    </source>
</evidence>
<keyword evidence="11" id="KW-1185">Reference proteome</keyword>
<dbReference type="Gene3D" id="2.70.98.10">
    <property type="match status" value="1"/>
</dbReference>
<dbReference type="AlphaFoldDB" id="A0A2N3L8S1"/>
<keyword evidence="5 8" id="KW-0732">Signal</keyword>
<feature type="domain" description="Glucan biosynthesis periplasmic MdoG C-terminal" evidence="9">
    <location>
        <begin position="139"/>
        <end position="617"/>
    </location>
</feature>
<dbReference type="SUPFAM" id="SSF81296">
    <property type="entry name" value="E set domains"/>
    <property type="match status" value="1"/>
</dbReference>
<dbReference type="GO" id="GO:0003824">
    <property type="term" value="F:catalytic activity"/>
    <property type="evidence" value="ECO:0007669"/>
    <property type="project" value="InterPro"/>
</dbReference>
<protein>
    <recommendedName>
        <fullName evidence="4">Glucans biosynthesis protein G</fullName>
    </recommendedName>
</protein>
<gene>
    <name evidence="10" type="ORF">COO92_09410</name>
</gene>
<feature type="chain" id="PRO_5014632638" description="Glucans biosynthesis protein G" evidence="8">
    <location>
        <begin position="36"/>
        <end position="619"/>
    </location>
</feature>
<dbReference type="FunFam" id="2.70.98.10:FF:000001">
    <property type="entry name" value="Glucans biosynthesis protein G"/>
    <property type="match status" value="1"/>
</dbReference>
<evidence type="ECO:0000256" key="8">
    <source>
        <dbReference type="SAM" id="SignalP"/>
    </source>
</evidence>
<dbReference type="GO" id="GO:0051274">
    <property type="term" value="P:beta-glucan biosynthetic process"/>
    <property type="evidence" value="ECO:0007669"/>
    <property type="project" value="TreeGrafter"/>
</dbReference>
<dbReference type="SUPFAM" id="SSF74650">
    <property type="entry name" value="Galactose mutarotase-like"/>
    <property type="match status" value="1"/>
</dbReference>
<dbReference type="GO" id="GO:0030288">
    <property type="term" value="C:outer membrane-bounded periplasmic space"/>
    <property type="evidence" value="ECO:0007669"/>
    <property type="project" value="TreeGrafter"/>
</dbReference>
<evidence type="ECO:0000256" key="2">
    <source>
        <dbReference type="ARBA" id="ARBA00005001"/>
    </source>
</evidence>
<evidence type="ECO:0000256" key="6">
    <source>
        <dbReference type="ARBA" id="ARBA00022764"/>
    </source>
</evidence>
<feature type="compositionally biased region" description="Low complexity" evidence="7">
    <location>
        <begin position="112"/>
        <end position="126"/>
    </location>
</feature>
<comment type="caution">
    <text evidence="10">The sequence shown here is derived from an EMBL/GenBank/DDBJ whole genome shotgun (WGS) entry which is preliminary data.</text>
</comment>
<dbReference type="PANTHER" id="PTHR30504">
    <property type="entry name" value="GLUCANS BIOSYNTHESIS PROTEIN"/>
    <property type="match status" value="1"/>
</dbReference>
<comment type="similarity">
    <text evidence="3">Belongs to the OpgD/OpgG family.</text>
</comment>
<dbReference type="InterPro" id="IPR013783">
    <property type="entry name" value="Ig-like_fold"/>
</dbReference>
<dbReference type="InterPro" id="IPR014438">
    <property type="entry name" value="Glucan_biosyn_MdoG/MdoD"/>
</dbReference>